<feature type="region of interest" description="Disordered" evidence="6">
    <location>
        <begin position="81"/>
        <end position="100"/>
    </location>
</feature>
<dbReference type="RefSeq" id="WP_165345200.1">
    <property type="nucleotide sequence ID" value="NZ_JAAKZX010000286.1"/>
</dbReference>
<evidence type="ECO:0000256" key="4">
    <source>
        <dbReference type="ARBA" id="ARBA00023002"/>
    </source>
</evidence>
<dbReference type="Gene3D" id="1.10.1280.10">
    <property type="entry name" value="Di-copper center containing domain from catechol oxidase"/>
    <property type="match status" value="1"/>
</dbReference>
<keyword evidence="4" id="KW-0560">Oxidoreductase</keyword>
<dbReference type="Pfam" id="PF00264">
    <property type="entry name" value="Tyrosinase"/>
    <property type="match status" value="1"/>
</dbReference>
<comment type="similarity">
    <text evidence="2">Belongs to the tyrosinase family.</text>
</comment>
<dbReference type="PANTHER" id="PTHR11474">
    <property type="entry name" value="TYROSINASE FAMILY MEMBER"/>
    <property type="match status" value="1"/>
</dbReference>
<evidence type="ECO:0000256" key="6">
    <source>
        <dbReference type="SAM" id="MobiDB-lite"/>
    </source>
</evidence>
<sequence>YVPPRRTDREGCPERGRGRRAWRTHNRVHRWADGHMVGGASVNDPVFWLHHAFVELLWFRWQRRRPGARCLPAEPLALGDAQRGRGVARHERMPSWDVTPGEVEDHSGVYRYA</sequence>
<feature type="non-terminal residue" evidence="8">
    <location>
        <position position="1"/>
    </location>
</feature>
<comment type="caution">
    <text evidence="8">The sequence shown here is derived from an EMBL/GenBank/DDBJ whole genome shotgun (WGS) entry which is preliminary data.</text>
</comment>
<comment type="cofactor">
    <cofactor evidence="1">
        <name>Cu(2+)</name>
        <dbReference type="ChEBI" id="CHEBI:29036"/>
    </cofactor>
</comment>
<feature type="domain" description="Tyrosinase copper-binding" evidence="7">
    <location>
        <begin position="19"/>
        <end position="64"/>
    </location>
</feature>
<accession>A0ABX0E7I9</accession>
<evidence type="ECO:0000256" key="3">
    <source>
        <dbReference type="ARBA" id="ARBA00022723"/>
    </source>
</evidence>
<evidence type="ECO:0000313" key="8">
    <source>
        <dbReference type="EMBL" id="NGO48724.1"/>
    </source>
</evidence>
<evidence type="ECO:0000259" key="7">
    <source>
        <dbReference type="Pfam" id="PF00264"/>
    </source>
</evidence>
<dbReference type="PANTHER" id="PTHR11474:SF126">
    <property type="entry name" value="TYROSINASE-LIKE PROTEIN TYR-1-RELATED"/>
    <property type="match status" value="1"/>
</dbReference>
<evidence type="ECO:0000256" key="1">
    <source>
        <dbReference type="ARBA" id="ARBA00001973"/>
    </source>
</evidence>
<dbReference type="Proteomes" id="UP001518140">
    <property type="component" value="Unassembled WGS sequence"/>
</dbReference>
<proteinExistence type="inferred from homology"/>
<keyword evidence="9" id="KW-1185">Reference proteome</keyword>
<organism evidence="8 9">
    <name type="scientific">Streptomyces ureilyticus</name>
    <dbReference type="NCBI Taxonomy" id="1775131"/>
    <lineage>
        <taxon>Bacteria</taxon>
        <taxon>Bacillati</taxon>
        <taxon>Actinomycetota</taxon>
        <taxon>Actinomycetes</taxon>
        <taxon>Kitasatosporales</taxon>
        <taxon>Streptomycetaceae</taxon>
        <taxon>Streptomyces</taxon>
    </lineage>
</organism>
<reference evidence="8 9" key="1">
    <citation type="submission" date="2020-02" db="EMBL/GenBank/DDBJ databases">
        <title>Whole-genome analyses of novel actinobacteria.</title>
        <authorList>
            <person name="Sahin N."/>
            <person name="Tokatli A."/>
        </authorList>
    </citation>
    <scope>NUCLEOTIDE SEQUENCE [LARGE SCALE GENOMIC DNA]</scope>
    <source>
        <strain evidence="8 9">YC419</strain>
    </source>
</reference>
<dbReference type="PRINTS" id="PR00092">
    <property type="entry name" value="TYROSINASE"/>
</dbReference>
<keyword evidence="5" id="KW-0186">Copper</keyword>
<dbReference type="InterPro" id="IPR002227">
    <property type="entry name" value="Tyrosinase_Cu-bd"/>
</dbReference>
<evidence type="ECO:0000256" key="5">
    <source>
        <dbReference type="ARBA" id="ARBA00023008"/>
    </source>
</evidence>
<dbReference type="InterPro" id="IPR008922">
    <property type="entry name" value="Di-copper_centre_dom_sf"/>
</dbReference>
<evidence type="ECO:0000313" key="9">
    <source>
        <dbReference type="Proteomes" id="UP001518140"/>
    </source>
</evidence>
<dbReference type="EMBL" id="JAAKZX010000286">
    <property type="protein sequence ID" value="NGO48724.1"/>
    <property type="molecule type" value="Genomic_DNA"/>
</dbReference>
<keyword evidence="3" id="KW-0479">Metal-binding</keyword>
<protein>
    <submittedName>
        <fullName evidence="8">Tyrosinase family protein</fullName>
    </submittedName>
</protein>
<gene>
    <name evidence="8" type="ORF">G6048_43860</name>
</gene>
<evidence type="ECO:0000256" key="2">
    <source>
        <dbReference type="ARBA" id="ARBA00009928"/>
    </source>
</evidence>
<dbReference type="SUPFAM" id="SSF48056">
    <property type="entry name" value="Di-copper centre-containing domain"/>
    <property type="match status" value="1"/>
</dbReference>
<dbReference type="InterPro" id="IPR050316">
    <property type="entry name" value="Tyrosinase/Hemocyanin"/>
</dbReference>
<name>A0ABX0E7I9_9ACTN</name>